<gene>
    <name evidence="5" type="ORF">NSA47_13715</name>
</gene>
<reference evidence="5" key="1">
    <citation type="submission" date="2022-07" db="EMBL/GenBank/DDBJ databases">
        <title>Enhanced cultured diversity of the mouse gut microbiota enables custom-made synthetic communities.</title>
        <authorList>
            <person name="Afrizal A."/>
        </authorList>
    </citation>
    <scope>NUCLEOTIDE SEQUENCE</scope>
    <source>
        <strain evidence="5">DSM 28593</strain>
    </source>
</reference>
<dbReference type="Proteomes" id="UP001205748">
    <property type="component" value="Unassembled WGS sequence"/>
</dbReference>
<feature type="domain" description="SsuA/THI5-like" evidence="4">
    <location>
        <begin position="44"/>
        <end position="249"/>
    </location>
</feature>
<dbReference type="Pfam" id="PF09084">
    <property type="entry name" value="NMT1"/>
    <property type="match status" value="1"/>
</dbReference>
<dbReference type="EMBL" id="JANKAS010000017">
    <property type="protein sequence ID" value="MCR1900021.1"/>
    <property type="molecule type" value="Genomic_DNA"/>
</dbReference>
<evidence type="ECO:0000256" key="2">
    <source>
        <dbReference type="ARBA" id="ARBA00010742"/>
    </source>
</evidence>
<protein>
    <submittedName>
        <fullName evidence="5">ABC transporter substrate-binding protein</fullName>
    </submittedName>
</protein>
<evidence type="ECO:0000313" key="6">
    <source>
        <dbReference type="Proteomes" id="UP001205748"/>
    </source>
</evidence>
<dbReference type="InterPro" id="IPR015168">
    <property type="entry name" value="SsuA/THI5"/>
</dbReference>
<keyword evidence="3" id="KW-0732">Signal</keyword>
<evidence type="ECO:0000256" key="3">
    <source>
        <dbReference type="ARBA" id="ARBA00022729"/>
    </source>
</evidence>
<name>A0AAE3HG61_9FIRM</name>
<dbReference type="Gene3D" id="3.40.190.10">
    <property type="entry name" value="Periplasmic binding protein-like II"/>
    <property type="match status" value="2"/>
</dbReference>
<accession>A0AAE3HG61</accession>
<dbReference type="PANTHER" id="PTHR30024">
    <property type="entry name" value="ALIPHATIC SULFONATES-BINDING PROTEIN-RELATED"/>
    <property type="match status" value="1"/>
</dbReference>
<evidence type="ECO:0000259" key="4">
    <source>
        <dbReference type="Pfam" id="PF09084"/>
    </source>
</evidence>
<organism evidence="5 6">
    <name type="scientific">Irregularibacter muris</name>
    <dbReference type="NCBI Taxonomy" id="1796619"/>
    <lineage>
        <taxon>Bacteria</taxon>
        <taxon>Bacillati</taxon>
        <taxon>Bacillota</taxon>
        <taxon>Clostridia</taxon>
        <taxon>Eubacteriales</taxon>
        <taxon>Eubacteriaceae</taxon>
        <taxon>Irregularibacter</taxon>
    </lineage>
</organism>
<keyword evidence="6" id="KW-1185">Reference proteome</keyword>
<dbReference type="SUPFAM" id="SSF53850">
    <property type="entry name" value="Periplasmic binding protein-like II"/>
    <property type="match status" value="1"/>
</dbReference>
<comment type="caution">
    <text evidence="5">The sequence shown here is derived from an EMBL/GenBank/DDBJ whole genome shotgun (WGS) entry which is preliminary data.</text>
</comment>
<comment type="subcellular location">
    <subcellularLocation>
        <location evidence="1">Periplasm</location>
    </subcellularLocation>
</comment>
<evidence type="ECO:0000313" key="5">
    <source>
        <dbReference type="EMBL" id="MCR1900021.1"/>
    </source>
</evidence>
<proteinExistence type="inferred from homology"/>
<dbReference type="PROSITE" id="PS51257">
    <property type="entry name" value="PROKAR_LIPOPROTEIN"/>
    <property type="match status" value="1"/>
</dbReference>
<dbReference type="GO" id="GO:0042597">
    <property type="term" value="C:periplasmic space"/>
    <property type="evidence" value="ECO:0007669"/>
    <property type="project" value="UniProtKB-SubCell"/>
</dbReference>
<sequence>MKKSKFIILAVLLLALITVFVSGCREEGLTKVKVSEVTHSIFYAPQYAAISQGFFEEEGLEVELTLGDGNDKVMTGVLSGQVDIGFSGSESTVYVYNEGRDDYAITFAQLTQKDGSFLVGREPDPDFTFDKLKGKDVIGGHKSGMLAMTFDWVLKKNGIDAEKDLNMDNSIHFSAMAGAFQGGQGDYVTLFEPVATAMEKEGTGYVVASIGNESGIVAYTAYNARKSFIEENPEIIQKFTNAIYKGQLWVEKSSYEEIAKAIHEFFPEMEIEDLIKAVKRYKDQDSWSKTPVMTKESFETMQDIVESAGVIDKRGPYDKLVNIEFAEKAVEQIK</sequence>
<dbReference type="PANTHER" id="PTHR30024:SF47">
    <property type="entry name" value="TAURINE-BINDING PERIPLASMIC PROTEIN"/>
    <property type="match status" value="1"/>
</dbReference>
<dbReference type="AlphaFoldDB" id="A0AAE3HG61"/>
<evidence type="ECO:0000256" key="1">
    <source>
        <dbReference type="ARBA" id="ARBA00004418"/>
    </source>
</evidence>
<comment type="similarity">
    <text evidence="2">Belongs to the bacterial solute-binding protein SsuA/TauA family.</text>
</comment>